<dbReference type="OrthoDB" id="8963340at2759"/>
<comment type="caution">
    <text evidence="2">The sequence shown here is derived from an EMBL/GenBank/DDBJ whole genome shotgun (WGS) entry which is preliminary data.</text>
</comment>
<feature type="domain" description="WH1" evidence="1">
    <location>
        <begin position="29"/>
        <end position="143"/>
    </location>
</feature>
<sequence length="238" mass="27681">MGASIRFKSRRNCLSRLLSNEENAQLDQLIGVHCKSAATTVVQLFLPKPPEYTEWMKEDCGILCLIEEDKDDDNCNYWLKIFCLVRRKVIWQQKLHDNLVYHAPAPYFHTVSSINNTQIGLNFADEAEALIFLRTVRAYLLKKKAYTRNDAFNVSSPKDFRLISHIGWDKRKGIVLYNVDNQLIQTFLTGFCNRISNYTPKENYQKRSRPGSFKRKKISKNDISLPIDVKVIQRNSES</sequence>
<dbReference type="Gene3D" id="2.30.29.30">
    <property type="entry name" value="Pleckstrin-homology domain (PH domain)/Phosphotyrosine-binding domain (PTB)"/>
    <property type="match status" value="1"/>
</dbReference>
<reference evidence="2" key="1">
    <citation type="submission" date="2021-11" db="EMBL/GenBank/DDBJ databases">
        <authorList>
            <person name="Schell T."/>
        </authorList>
    </citation>
    <scope>NUCLEOTIDE SEQUENCE</scope>
    <source>
        <strain evidence="2">M5</strain>
    </source>
</reference>
<organism evidence="2 3">
    <name type="scientific">Daphnia galeata</name>
    <dbReference type="NCBI Taxonomy" id="27404"/>
    <lineage>
        <taxon>Eukaryota</taxon>
        <taxon>Metazoa</taxon>
        <taxon>Ecdysozoa</taxon>
        <taxon>Arthropoda</taxon>
        <taxon>Crustacea</taxon>
        <taxon>Branchiopoda</taxon>
        <taxon>Diplostraca</taxon>
        <taxon>Cladocera</taxon>
        <taxon>Anomopoda</taxon>
        <taxon>Daphniidae</taxon>
        <taxon>Daphnia</taxon>
    </lineage>
</organism>
<dbReference type="CDD" id="cd01205">
    <property type="entry name" value="EVH1_WASP-like"/>
    <property type="match status" value="1"/>
</dbReference>
<dbReference type="PROSITE" id="PS50229">
    <property type="entry name" value="WH1"/>
    <property type="match status" value="1"/>
</dbReference>
<gene>
    <name evidence="2" type="ORF">DGAL_LOCUS5345</name>
</gene>
<dbReference type="AlphaFoldDB" id="A0A8J2RMI6"/>
<evidence type="ECO:0000313" key="3">
    <source>
        <dbReference type="Proteomes" id="UP000789390"/>
    </source>
</evidence>
<dbReference type="Pfam" id="PF00568">
    <property type="entry name" value="WH1"/>
    <property type="match status" value="1"/>
</dbReference>
<dbReference type="InterPro" id="IPR000697">
    <property type="entry name" value="WH1/EVH1_dom"/>
</dbReference>
<proteinExistence type="predicted"/>
<keyword evidence="3" id="KW-1185">Reference proteome</keyword>
<evidence type="ECO:0000259" key="1">
    <source>
        <dbReference type="PROSITE" id="PS50229"/>
    </source>
</evidence>
<accession>A0A8J2RMI6</accession>
<dbReference type="InterPro" id="IPR036936">
    <property type="entry name" value="CRIB_dom_sf"/>
</dbReference>
<dbReference type="Proteomes" id="UP000789390">
    <property type="component" value="Unassembled WGS sequence"/>
</dbReference>
<protein>
    <recommendedName>
        <fullName evidence="1">WH1 domain-containing protein</fullName>
    </recommendedName>
</protein>
<dbReference type="SMART" id="SM00461">
    <property type="entry name" value="WH1"/>
    <property type="match status" value="1"/>
</dbReference>
<dbReference type="EMBL" id="CAKKLH010000094">
    <property type="protein sequence ID" value="CAH0102821.1"/>
    <property type="molecule type" value="Genomic_DNA"/>
</dbReference>
<dbReference type="InterPro" id="IPR033927">
    <property type="entry name" value="WASPfam_EVH1"/>
</dbReference>
<dbReference type="Gene3D" id="3.90.810.10">
    <property type="entry name" value="CRIB domain"/>
    <property type="match status" value="1"/>
</dbReference>
<name>A0A8J2RMI6_9CRUS</name>
<evidence type="ECO:0000313" key="2">
    <source>
        <dbReference type="EMBL" id="CAH0102821.1"/>
    </source>
</evidence>
<dbReference type="InterPro" id="IPR011993">
    <property type="entry name" value="PH-like_dom_sf"/>
</dbReference>
<dbReference type="SUPFAM" id="SSF50729">
    <property type="entry name" value="PH domain-like"/>
    <property type="match status" value="1"/>
</dbReference>